<evidence type="ECO:0000259" key="1">
    <source>
        <dbReference type="Pfam" id="PF21588"/>
    </source>
</evidence>
<dbReference type="PANTHER" id="PTHR34033">
    <property type="entry name" value="AP-5 COMPLEX SUBUNIT BETA-1"/>
    <property type="match status" value="1"/>
</dbReference>
<feature type="domain" description="AP5B1 middle" evidence="1">
    <location>
        <begin position="106"/>
        <end position="207"/>
    </location>
</feature>
<dbReference type="AlphaFoldDB" id="A0A7R9QPV9"/>
<gene>
    <name evidence="2" type="ORF">ONB1V03_LOCUS10722</name>
</gene>
<sequence>CNDNIADNLVIHLLSIIEQMVPLFTDCTDKVEQTVGSLINIYRSSAKRDAIRQKYLITTTVIITYHSEMALLEFAYNRRQLERDQSVVMSPLLMSAGVATGKDIAHIVDSLPTLTPIQLYHTLCQLFDAIRAHKYPELLSPMIFKPYLLQLIVSCEVHAFHLALELLLSFGLELFSTVEERQLFRQLVVVGTHPSLPIAHRLLVLDFTKSIVTKLKSTAAAAIDWSGLQITSFDGPDTQEKKLHILNESPIESQNLLMSLKPLKARSLESNTRATNSFYRTLHSIVSKRPDIMNEMQDLLISVIFKAPDPNIKRSIALFNAYPVLAKGTTHKLIQNLTNLSVTETFKSLPEFTAFLTAFEWTFKQKDLDLSETQLVFLLTIIHNNSKRWRESCAQALDCCTAVLYHQTISVSVKQTLLQSLQWLLSDRNNDISITSLAQIYILALNTLADDADIKRVFNTTHLSDSGDRDIMQDLSADAPFTITRVSTAESTRRKFTLTEMPFTLDIEFEVDIKEQFRRRFDRVFCLILSFDAIGGHIAEEYEIPILRADERRPVRLSLRSAVHKPFELAVSALFTDSDGTNYRCQRFQTHAITLRDILLPIGVDPRHDPPIGQLCQSVLKHPDAMQTVLCVRQFRSIDAFLAHFDWLKSFVINDDTVAGDERRLICGTAPDRLLVAALKMVNNFVNLFIYTNSYELLPTIYYELVPHDTTGAAIDTPNGTNLLIV</sequence>
<dbReference type="GO" id="GO:0005765">
    <property type="term" value="C:lysosomal membrane"/>
    <property type="evidence" value="ECO:0007669"/>
    <property type="project" value="TreeGrafter"/>
</dbReference>
<proteinExistence type="predicted"/>
<dbReference type="InterPro" id="IPR038741">
    <property type="entry name" value="AP5B1"/>
</dbReference>
<dbReference type="GO" id="GO:0030119">
    <property type="term" value="C:AP-type membrane coat adaptor complex"/>
    <property type="evidence" value="ECO:0007669"/>
    <property type="project" value="TreeGrafter"/>
</dbReference>
<name>A0A7R9QPV9_9ACAR</name>
<dbReference type="PANTHER" id="PTHR34033:SF1">
    <property type="entry name" value="AP-5 COMPLEX SUBUNIT BETA-1"/>
    <property type="match status" value="1"/>
</dbReference>
<dbReference type="Proteomes" id="UP000728032">
    <property type="component" value="Unassembled WGS sequence"/>
</dbReference>
<dbReference type="GO" id="GO:0016197">
    <property type="term" value="P:endosomal transport"/>
    <property type="evidence" value="ECO:0007669"/>
    <property type="project" value="InterPro"/>
</dbReference>
<organism evidence="2">
    <name type="scientific">Oppiella nova</name>
    <dbReference type="NCBI Taxonomy" id="334625"/>
    <lineage>
        <taxon>Eukaryota</taxon>
        <taxon>Metazoa</taxon>
        <taxon>Ecdysozoa</taxon>
        <taxon>Arthropoda</taxon>
        <taxon>Chelicerata</taxon>
        <taxon>Arachnida</taxon>
        <taxon>Acari</taxon>
        <taxon>Acariformes</taxon>
        <taxon>Sarcoptiformes</taxon>
        <taxon>Oribatida</taxon>
        <taxon>Brachypylina</taxon>
        <taxon>Oppioidea</taxon>
        <taxon>Oppiidae</taxon>
        <taxon>Oppiella</taxon>
    </lineage>
</organism>
<accession>A0A7R9QPV9</accession>
<keyword evidence="3" id="KW-1185">Reference proteome</keyword>
<reference evidence="2" key="1">
    <citation type="submission" date="2020-11" db="EMBL/GenBank/DDBJ databases">
        <authorList>
            <person name="Tran Van P."/>
        </authorList>
    </citation>
    <scope>NUCLEOTIDE SEQUENCE</scope>
</reference>
<protein>
    <recommendedName>
        <fullName evidence="1">AP5B1 middle domain-containing protein</fullName>
    </recommendedName>
</protein>
<dbReference type="EMBL" id="CAJPVJ010007466">
    <property type="protein sequence ID" value="CAG2171259.1"/>
    <property type="molecule type" value="Genomic_DNA"/>
</dbReference>
<dbReference type="InterPro" id="IPR048979">
    <property type="entry name" value="AP5B1_middle"/>
</dbReference>
<dbReference type="Pfam" id="PF21588">
    <property type="entry name" value="AP5B1_middle"/>
    <property type="match status" value="1"/>
</dbReference>
<dbReference type="EMBL" id="OC922291">
    <property type="protein sequence ID" value="CAD7654072.1"/>
    <property type="molecule type" value="Genomic_DNA"/>
</dbReference>
<feature type="non-terminal residue" evidence="2">
    <location>
        <position position="1"/>
    </location>
</feature>
<evidence type="ECO:0000313" key="2">
    <source>
        <dbReference type="EMBL" id="CAD7654072.1"/>
    </source>
</evidence>
<dbReference type="OrthoDB" id="646197at2759"/>
<evidence type="ECO:0000313" key="3">
    <source>
        <dbReference type="Proteomes" id="UP000728032"/>
    </source>
</evidence>